<dbReference type="CDD" id="cd01189">
    <property type="entry name" value="INT_ICEBs1_C_like"/>
    <property type="match status" value="1"/>
</dbReference>
<dbReference type="GO" id="GO:0015074">
    <property type="term" value="P:DNA integration"/>
    <property type="evidence" value="ECO:0007669"/>
    <property type="project" value="InterPro"/>
</dbReference>
<evidence type="ECO:0000256" key="5">
    <source>
        <dbReference type="SAM" id="MobiDB-lite"/>
    </source>
</evidence>
<dbReference type="PROSITE" id="PS51900">
    <property type="entry name" value="CB"/>
    <property type="match status" value="1"/>
</dbReference>
<evidence type="ECO:0000256" key="4">
    <source>
        <dbReference type="PROSITE-ProRule" id="PRU01248"/>
    </source>
</evidence>
<evidence type="ECO:0000313" key="8">
    <source>
        <dbReference type="EMBL" id="TCO47288.1"/>
    </source>
</evidence>
<keyword evidence="9" id="KW-1185">Reference proteome</keyword>
<organism evidence="8 9">
    <name type="scientific">Actinocrispum wychmicini</name>
    <dbReference type="NCBI Taxonomy" id="1213861"/>
    <lineage>
        <taxon>Bacteria</taxon>
        <taxon>Bacillati</taxon>
        <taxon>Actinomycetota</taxon>
        <taxon>Actinomycetes</taxon>
        <taxon>Pseudonocardiales</taxon>
        <taxon>Pseudonocardiaceae</taxon>
        <taxon>Actinocrispum</taxon>
    </lineage>
</organism>
<proteinExistence type="inferred from homology"/>
<accession>A0A4R2IT60</accession>
<dbReference type="SUPFAM" id="SSF56349">
    <property type="entry name" value="DNA breaking-rejoining enzymes"/>
    <property type="match status" value="1"/>
</dbReference>
<dbReference type="Pfam" id="PF00589">
    <property type="entry name" value="Phage_integrase"/>
    <property type="match status" value="1"/>
</dbReference>
<dbReference type="InterPro" id="IPR013762">
    <property type="entry name" value="Integrase-like_cat_sf"/>
</dbReference>
<dbReference type="InterPro" id="IPR050090">
    <property type="entry name" value="Tyrosine_recombinase_XerCD"/>
</dbReference>
<dbReference type="Proteomes" id="UP000295680">
    <property type="component" value="Unassembled WGS sequence"/>
</dbReference>
<evidence type="ECO:0000259" key="6">
    <source>
        <dbReference type="PROSITE" id="PS51898"/>
    </source>
</evidence>
<feature type="region of interest" description="Disordered" evidence="5">
    <location>
        <begin position="403"/>
        <end position="431"/>
    </location>
</feature>
<dbReference type="InterPro" id="IPR002104">
    <property type="entry name" value="Integrase_catalytic"/>
</dbReference>
<evidence type="ECO:0000313" key="9">
    <source>
        <dbReference type="Proteomes" id="UP000295680"/>
    </source>
</evidence>
<dbReference type="InterPro" id="IPR011010">
    <property type="entry name" value="DNA_brk_join_enz"/>
</dbReference>
<evidence type="ECO:0000256" key="3">
    <source>
        <dbReference type="ARBA" id="ARBA00023172"/>
    </source>
</evidence>
<dbReference type="Gene3D" id="1.10.443.10">
    <property type="entry name" value="Intergrase catalytic core"/>
    <property type="match status" value="1"/>
</dbReference>
<keyword evidence="3" id="KW-0233">DNA recombination</keyword>
<feature type="compositionally biased region" description="Basic residues" evidence="5">
    <location>
        <begin position="407"/>
        <end position="431"/>
    </location>
</feature>
<evidence type="ECO:0000256" key="1">
    <source>
        <dbReference type="ARBA" id="ARBA00008857"/>
    </source>
</evidence>
<keyword evidence="2 4" id="KW-0238">DNA-binding</keyword>
<dbReference type="OrthoDB" id="1822491at2"/>
<reference evidence="8 9" key="1">
    <citation type="submission" date="2019-03" db="EMBL/GenBank/DDBJ databases">
        <title>Genomic Encyclopedia of Type Strains, Phase IV (KMG-IV): sequencing the most valuable type-strain genomes for metagenomic binning, comparative biology and taxonomic classification.</title>
        <authorList>
            <person name="Goeker M."/>
        </authorList>
    </citation>
    <scope>NUCLEOTIDE SEQUENCE [LARGE SCALE GENOMIC DNA]</scope>
    <source>
        <strain evidence="8 9">DSM 45934</strain>
    </source>
</reference>
<evidence type="ECO:0000259" key="7">
    <source>
        <dbReference type="PROSITE" id="PS51900"/>
    </source>
</evidence>
<dbReference type="AlphaFoldDB" id="A0A4R2IT60"/>
<dbReference type="Gene3D" id="1.10.150.130">
    <property type="match status" value="1"/>
</dbReference>
<gene>
    <name evidence="8" type="ORF">EV192_11728</name>
</gene>
<feature type="domain" description="Core-binding (CB)" evidence="7">
    <location>
        <begin position="79"/>
        <end position="159"/>
    </location>
</feature>
<dbReference type="PANTHER" id="PTHR30349">
    <property type="entry name" value="PHAGE INTEGRASE-RELATED"/>
    <property type="match status" value="1"/>
</dbReference>
<dbReference type="PANTHER" id="PTHR30349:SF64">
    <property type="entry name" value="PROPHAGE INTEGRASE INTD-RELATED"/>
    <property type="match status" value="1"/>
</dbReference>
<dbReference type="InterPro" id="IPR010998">
    <property type="entry name" value="Integrase_recombinase_N"/>
</dbReference>
<comment type="caution">
    <text evidence="8">The sequence shown here is derived from an EMBL/GenBank/DDBJ whole genome shotgun (WGS) entry which is preliminary data.</text>
</comment>
<dbReference type="EMBL" id="SLWS01000017">
    <property type="protein sequence ID" value="TCO47288.1"/>
    <property type="molecule type" value="Genomic_DNA"/>
</dbReference>
<feature type="domain" description="Tyr recombinase" evidence="6">
    <location>
        <begin position="183"/>
        <end position="390"/>
    </location>
</feature>
<dbReference type="GO" id="GO:0006310">
    <property type="term" value="P:DNA recombination"/>
    <property type="evidence" value="ECO:0007669"/>
    <property type="project" value="UniProtKB-KW"/>
</dbReference>
<name>A0A4R2IT60_9PSEU</name>
<dbReference type="RefSeq" id="WP_132125593.1">
    <property type="nucleotide sequence ID" value="NZ_SLWS01000017.1"/>
</dbReference>
<evidence type="ECO:0000256" key="2">
    <source>
        <dbReference type="ARBA" id="ARBA00023125"/>
    </source>
</evidence>
<dbReference type="InterPro" id="IPR044068">
    <property type="entry name" value="CB"/>
</dbReference>
<protein>
    <submittedName>
        <fullName evidence="8">Site-specific recombinase XerD</fullName>
    </submittedName>
</protein>
<dbReference type="GO" id="GO:0003677">
    <property type="term" value="F:DNA binding"/>
    <property type="evidence" value="ECO:0007669"/>
    <property type="project" value="UniProtKB-UniRule"/>
</dbReference>
<sequence length="431" mass="47304">MATIETRTRRDGTKSYRLKWLFGGKRAGAPQSVTYTDSADARRMKGAVEALGHLVYDEDPRVVTFELVTGQRPVAFVGPTFGSVGEDYIASRTRASLKTKGIYRQTLYSEVAGLADLVRRPIEAIDEDEIRRVLNAITDRGRSAQRAYELARSVFRYAVNKKGPWSLSGNPTLLVDPPKRRGRTANFLTTDEADLLLTACQADPVSTEVGAALADLVDVILGTGLRISEALGLIVADVHVEDLAAGWVDVEWQLSRPSKADPSVVLGRVALKSNASQRRVVVDFDTARVLRRLVEGKRPDEPVFTDPLDGGWWPQHRVNTAWARARTLAQSGGLTKSPRVHDLRHTHAAWLLTDGVPLLAVSRRLGHESIGITANTYGHLMPEADCEIRNVIALRRKSMGATEVKRGVRRSAGRKSAGRAPRKVAGTRRVA</sequence>
<dbReference type="PROSITE" id="PS51898">
    <property type="entry name" value="TYR_RECOMBINASE"/>
    <property type="match status" value="1"/>
</dbReference>
<comment type="similarity">
    <text evidence="1">Belongs to the 'phage' integrase family.</text>
</comment>